<dbReference type="Proteomes" id="UP000011625">
    <property type="component" value="Unassembled WGS sequence"/>
</dbReference>
<dbReference type="OrthoDB" id="214466at2157"/>
<sequence>MKETLLELGTEFGAAAVRAIGAVCAAALGVVVELNGLQTLDTSVGIVGVWMTALGCLLLVIGYILASDAIDLLRAKRQPAN</sequence>
<feature type="transmembrane region" description="Helical" evidence="1">
    <location>
        <begin position="44"/>
        <end position="66"/>
    </location>
</feature>
<dbReference type="AlphaFoldDB" id="M0N7W6"/>
<evidence type="ECO:0000313" key="3">
    <source>
        <dbReference type="EMBL" id="EMA53658.1"/>
    </source>
</evidence>
<dbReference type="PATRIC" id="fig|1227456.3.peg.1418"/>
<evidence type="ECO:0000313" key="4">
    <source>
        <dbReference type="Proteomes" id="UP000011625"/>
    </source>
</evidence>
<evidence type="ECO:0000259" key="2">
    <source>
        <dbReference type="Pfam" id="PF26478"/>
    </source>
</evidence>
<feature type="transmembrane region" description="Helical" evidence="1">
    <location>
        <begin position="12"/>
        <end position="32"/>
    </location>
</feature>
<feature type="domain" description="DUF8151" evidence="2">
    <location>
        <begin position="1"/>
        <end position="69"/>
    </location>
</feature>
<keyword evidence="1" id="KW-0812">Transmembrane</keyword>
<keyword evidence="1" id="KW-0472">Membrane</keyword>
<evidence type="ECO:0000256" key="1">
    <source>
        <dbReference type="SAM" id="Phobius"/>
    </source>
</evidence>
<dbReference type="RefSeq" id="WP_005041894.1">
    <property type="nucleotide sequence ID" value="NZ_AOME01000050.1"/>
</dbReference>
<gene>
    <name evidence="3" type="ORF">C450_07112</name>
</gene>
<comment type="caution">
    <text evidence="3">The sequence shown here is derived from an EMBL/GenBank/DDBJ whole genome shotgun (WGS) entry which is preliminary data.</text>
</comment>
<reference evidence="3 4" key="1">
    <citation type="journal article" date="2014" name="PLoS Genet.">
        <title>Phylogenetically driven sequencing of extremely halophilic archaea reveals strategies for static and dynamic osmo-response.</title>
        <authorList>
            <person name="Becker E.A."/>
            <person name="Seitzer P.M."/>
            <person name="Tritt A."/>
            <person name="Larsen D."/>
            <person name="Krusor M."/>
            <person name="Yao A.I."/>
            <person name="Wu D."/>
            <person name="Madern D."/>
            <person name="Eisen J.A."/>
            <person name="Darling A.E."/>
            <person name="Facciotti M.T."/>
        </authorList>
    </citation>
    <scope>NUCLEOTIDE SEQUENCE [LARGE SCALE GENOMIC DNA]</scope>
    <source>
        <strain evidence="3 4">DSM 8989</strain>
    </source>
</reference>
<protein>
    <recommendedName>
        <fullName evidence="2">DUF8151 domain-containing protein</fullName>
    </recommendedName>
</protein>
<keyword evidence="1" id="KW-1133">Transmembrane helix</keyword>
<dbReference type="InterPro" id="IPR058464">
    <property type="entry name" value="DUF8151"/>
</dbReference>
<organism evidence="3 4">
    <name type="scientific">Halococcus salifodinae DSM 8989</name>
    <dbReference type="NCBI Taxonomy" id="1227456"/>
    <lineage>
        <taxon>Archaea</taxon>
        <taxon>Methanobacteriati</taxon>
        <taxon>Methanobacteriota</taxon>
        <taxon>Stenosarchaea group</taxon>
        <taxon>Halobacteria</taxon>
        <taxon>Halobacteriales</taxon>
        <taxon>Halococcaceae</taxon>
        <taxon>Halococcus</taxon>
    </lineage>
</organism>
<proteinExistence type="predicted"/>
<accession>M0N7W6</accession>
<dbReference type="EMBL" id="AOME01000050">
    <property type="protein sequence ID" value="EMA53658.1"/>
    <property type="molecule type" value="Genomic_DNA"/>
</dbReference>
<name>M0N7W6_9EURY</name>
<dbReference type="Pfam" id="PF26478">
    <property type="entry name" value="DUF8151"/>
    <property type="match status" value="1"/>
</dbReference>
<keyword evidence="4" id="KW-1185">Reference proteome</keyword>